<sequence length="164" mass="18037">MALSTSLKIFALLALLAVSVNAVDSDPARRLRIEPSEALPPTRELSGKNPVKWAKIITDNFVNQPILDKGKELLNKVNYIKKLKEKVKGNKGFGSSSASNEFSFSNSGGAFGTSPSHRLNSSQILRGVGFRHDYDHYTSCTTGKLLEFELDKRRHSVEDDGDAD</sequence>
<dbReference type="AlphaFoldDB" id="A0A8J4W0D4"/>
<gene>
    <name evidence="2" type="ORF">G195_010437</name>
</gene>
<evidence type="ECO:0000313" key="3">
    <source>
        <dbReference type="Proteomes" id="UP000702964"/>
    </source>
</evidence>
<comment type="caution">
    <text evidence="2">The sequence shown here is derived from an EMBL/GenBank/DDBJ whole genome shotgun (WGS) entry which is preliminary data.</text>
</comment>
<organism evidence="2 3">
    <name type="scientific">Phytophthora kernoviae 00238/432</name>
    <dbReference type="NCBI Taxonomy" id="1284355"/>
    <lineage>
        <taxon>Eukaryota</taxon>
        <taxon>Sar</taxon>
        <taxon>Stramenopiles</taxon>
        <taxon>Oomycota</taxon>
        <taxon>Peronosporomycetes</taxon>
        <taxon>Peronosporales</taxon>
        <taxon>Peronosporaceae</taxon>
        <taxon>Phytophthora</taxon>
    </lineage>
</organism>
<reference evidence="2" key="1">
    <citation type="journal article" date="2015" name="Genom Data">
        <title>Draft genome sequences of Phytophthora kernoviae and Phytophthora ramorum lineage EU2 from Scotland.</title>
        <authorList>
            <person name="Sambles C."/>
            <person name="Schlenzig A."/>
            <person name="O'Neill P."/>
            <person name="Grant M."/>
            <person name="Studholme D.J."/>
        </authorList>
    </citation>
    <scope>NUCLEOTIDE SEQUENCE</scope>
    <source>
        <strain evidence="2">00238/432</strain>
    </source>
</reference>
<dbReference type="EMBL" id="AOFI03000808">
    <property type="protein sequence ID" value="KAF4315502.1"/>
    <property type="molecule type" value="Genomic_DNA"/>
</dbReference>
<proteinExistence type="predicted"/>
<feature type="chain" id="PRO_5035243727" description="RxLR effector protein" evidence="1">
    <location>
        <begin position="23"/>
        <end position="164"/>
    </location>
</feature>
<feature type="signal peptide" evidence="1">
    <location>
        <begin position="1"/>
        <end position="22"/>
    </location>
</feature>
<evidence type="ECO:0008006" key="4">
    <source>
        <dbReference type="Google" id="ProtNLM"/>
    </source>
</evidence>
<dbReference type="Proteomes" id="UP000702964">
    <property type="component" value="Unassembled WGS sequence"/>
</dbReference>
<protein>
    <recommendedName>
        <fullName evidence="4">RxLR effector protein</fullName>
    </recommendedName>
</protein>
<accession>A0A8J4W0D4</accession>
<evidence type="ECO:0000256" key="1">
    <source>
        <dbReference type="SAM" id="SignalP"/>
    </source>
</evidence>
<evidence type="ECO:0000313" key="2">
    <source>
        <dbReference type="EMBL" id="KAF4315502.1"/>
    </source>
</evidence>
<keyword evidence="1" id="KW-0732">Signal</keyword>
<reference evidence="2" key="2">
    <citation type="submission" date="2020-02" db="EMBL/GenBank/DDBJ databases">
        <authorList>
            <person name="Studholme D.J."/>
        </authorList>
    </citation>
    <scope>NUCLEOTIDE SEQUENCE</scope>
    <source>
        <strain evidence="2">00238/432</strain>
    </source>
</reference>
<name>A0A8J4W0D4_9STRA</name>